<evidence type="ECO:0000313" key="2">
    <source>
        <dbReference type="EMBL" id="SBW29029.1"/>
    </source>
</evidence>
<reference evidence="3" key="1">
    <citation type="submission" date="2016-02" db="EMBL/GenBank/DDBJ databases">
        <authorList>
            <person name="Wibberg D."/>
        </authorList>
    </citation>
    <scope>NUCLEOTIDE SEQUENCE [LARGE SCALE GENOMIC DNA]</scope>
</reference>
<feature type="region of interest" description="Disordered" evidence="1">
    <location>
        <begin position="82"/>
        <end position="133"/>
    </location>
</feature>
<name>A0A1C3PGU5_9ACTN</name>
<evidence type="ECO:0000313" key="3">
    <source>
        <dbReference type="Proteomes" id="UP000199013"/>
    </source>
</evidence>
<evidence type="ECO:0000256" key="1">
    <source>
        <dbReference type="SAM" id="MobiDB-lite"/>
    </source>
</evidence>
<sequence length="231" mass="23642">MWTGPTYRSVPEPWDDPTPPASPPADMPAPASMPTPACVSASASVTAAVMSDARSRPAGPGRPGRPTLVRCPAAADQVPGPFCESVEDRTRPRTRVGRTRTGRTGAGSGRFGRGPAPTIQTRAEPGGADRGRPGRCDPSGAGFCSVLVSVVLLFAFPGDLPSSGGVPAGGRGELTEAGQAVFRQAMLPRMVAMSAGSVHGLTIAKRVTVSPSWTVGVTKAKPVCNSFSVHS</sequence>
<dbReference type="AlphaFoldDB" id="A0A1C3PGU5"/>
<feature type="compositionally biased region" description="Basic residues" evidence="1">
    <location>
        <begin position="92"/>
        <end position="101"/>
    </location>
</feature>
<dbReference type="EMBL" id="FLUV01002621">
    <property type="protein sequence ID" value="SBW29029.1"/>
    <property type="molecule type" value="Genomic_DNA"/>
</dbReference>
<gene>
    <name evidence="2" type="ORF">FDG2_6343</name>
</gene>
<accession>A0A1C3PGU5</accession>
<proteinExistence type="predicted"/>
<organism evidence="2 3">
    <name type="scientific">Candidatus Protofrankia californiensis</name>
    <dbReference type="NCBI Taxonomy" id="1839754"/>
    <lineage>
        <taxon>Bacteria</taxon>
        <taxon>Bacillati</taxon>
        <taxon>Actinomycetota</taxon>
        <taxon>Actinomycetes</taxon>
        <taxon>Frankiales</taxon>
        <taxon>Frankiaceae</taxon>
        <taxon>Protofrankia</taxon>
    </lineage>
</organism>
<protein>
    <submittedName>
        <fullName evidence="2">Uncharacterized protein</fullName>
    </submittedName>
</protein>
<feature type="compositionally biased region" description="Pro residues" evidence="1">
    <location>
        <begin position="16"/>
        <end position="33"/>
    </location>
</feature>
<dbReference type="Proteomes" id="UP000199013">
    <property type="component" value="Unassembled WGS sequence"/>
</dbReference>
<feature type="region of interest" description="Disordered" evidence="1">
    <location>
        <begin position="1"/>
        <end position="37"/>
    </location>
</feature>
<keyword evidence="3" id="KW-1185">Reference proteome</keyword>